<protein>
    <submittedName>
        <fullName evidence="1">Putative secreted protein</fullName>
    </submittedName>
</protein>
<reference evidence="1" key="1">
    <citation type="submission" date="2018-01" db="EMBL/GenBank/DDBJ databases">
        <title>An insight into the sialome of Amazonian anophelines.</title>
        <authorList>
            <person name="Ribeiro J.M."/>
            <person name="Scarpassa V."/>
            <person name="Calvo E."/>
        </authorList>
    </citation>
    <scope>NUCLEOTIDE SEQUENCE</scope>
    <source>
        <tissue evidence="1">Salivary glands</tissue>
    </source>
</reference>
<name>A0A2M4CCL0_9DIPT</name>
<sequence length="76" mass="7008">MAIAADAAASLALTAAAHSAKKAGELGNPDGKVLSVPAASATNAAVSAARTAATTDSSAGAVMAAAAADPSSLRNS</sequence>
<dbReference type="AlphaFoldDB" id="A0A2M4CCL0"/>
<organism evidence="1">
    <name type="scientific">Anopheles marajoara</name>
    <dbReference type="NCBI Taxonomy" id="58244"/>
    <lineage>
        <taxon>Eukaryota</taxon>
        <taxon>Metazoa</taxon>
        <taxon>Ecdysozoa</taxon>
        <taxon>Arthropoda</taxon>
        <taxon>Hexapoda</taxon>
        <taxon>Insecta</taxon>
        <taxon>Pterygota</taxon>
        <taxon>Neoptera</taxon>
        <taxon>Endopterygota</taxon>
        <taxon>Diptera</taxon>
        <taxon>Nematocera</taxon>
        <taxon>Culicoidea</taxon>
        <taxon>Culicidae</taxon>
        <taxon>Anophelinae</taxon>
        <taxon>Anopheles</taxon>
    </lineage>
</organism>
<accession>A0A2M4CCL0</accession>
<proteinExistence type="predicted"/>
<evidence type="ECO:0000313" key="1">
    <source>
        <dbReference type="EMBL" id="MBW62999.1"/>
    </source>
</evidence>
<dbReference type="EMBL" id="GGFJ01013858">
    <property type="protein sequence ID" value="MBW62999.1"/>
    <property type="molecule type" value="Transcribed_RNA"/>
</dbReference>